<evidence type="ECO:0000256" key="1">
    <source>
        <dbReference type="SAM" id="Phobius"/>
    </source>
</evidence>
<dbReference type="Pfam" id="PF09882">
    <property type="entry name" value="EhaC"/>
    <property type="match status" value="1"/>
</dbReference>
<evidence type="ECO:0000313" key="3">
    <source>
        <dbReference type="Proteomes" id="UP000730161"/>
    </source>
</evidence>
<keyword evidence="1" id="KW-0472">Membrane</keyword>
<proteinExistence type="predicted"/>
<evidence type="ECO:0008006" key="4">
    <source>
        <dbReference type="Google" id="ProtNLM"/>
    </source>
</evidence>
<feature type="transmembrane region" description="Helical" evidence="1">
    <location>
        <begin position="36"/>
        <end position="60"/>
    </location>
</feature>
<dbReference type="InterPro" id="IPR019214">
    <property type="entry name" value="EhaC-like"/>
</dbReference>
<sequence>MIAAFICLLIAVYGAIRAVAEQETLTRLPFINVMNFGIAGTIVLLLPHPLTLVAAAAYFIGSTLEANAIASAYAKRGGT</sequence>
<evidence type="ECO:0000313" key="2">
    <source>
        <dbReference type="EMBL" id="MBR1368336.1"/>
    </source>
</evidence>
<protein>
    <recommendedName>
        <fullName evidence="4">DUF2109 domain-containing protein</fullName>
    </recommendedName>
</protein>
<name>A0A8J8B443_9EURY</name>
<gene>
    <name evidence="2" type="ORF">RJ53_02005</name>
</gene>
<accession>A0A8J8B443</accession>
<dbReference type="OrthoDB" id="116038at2157"/>
<keyword evidence="1" id="KW-1133">Transmembrane helix</keyword>
<keyword evidence="3" id="KW-1185">Reference proteome</keyword>
<dbReference type="Proteomes" id="UP000730161">
    <property type="component" value="Unassembled WGS sequence"/>
</dbReference>
<comment type="caution">
    <text evidence="2">The sequence shown here is derived from an EMBL/GenBank/DDBJ whole genome shotgun (WGS) entry which is preliminary data.</text>
</comment>
<keyword evidence="1" id="KW-0812">Transmembrane</keyword>
<organism evidence="2 3">
    <name type="scientific">Methanocalculus chunghsingensis</name>
    <dbReference type="NCBI Taxonomy" id="156457"/>
    <lineage>
        <taxon>Archaea</taxon>
        <taxon>Methanobacteriati</taxon>
        <taxon>Methanobacteriota</taxon>
        <taxon>Stenosarchaea group</taxon>
        <taxon>Methanomicrobia</taxon>
        <taxon>Methanomicrobiales</taxon>
        <taxon>Methanocalculaceae</taxon>
        <taxon>Methanocalculus</taxon>
    </lineage>
</organism>
<dbReference type="EMBL" id="JWHL01000002">
    <property type="protein sequence ID" value="MBR1368336.1"/>
    <property type="molecule type" value="Genomic_DNA"/>
</dbReference>
<dbReference type="AlphaFoldDB" id="A0A8J8B443"/>
<reference evidence="2" key="1">
    <citation type="submission" date="2014-12" db="EMBL/GenBank/DDBJ databases">
        <authorList>
            <person name="Huang H.-H."/>
            <person name="Chen S.-C."/>
            <person name="Lai M.-C."/>
        </authorList>
    </citation>
    <scope>NUCLEOTIDE SEQUENCE</scope>
    <source>
        <strain evidence="2">K1F9705b</strain>
    </source>
</reference>